<keyword evidence="4" id="KW-1185">Reference proteome</keyword>
<dbReference type="RefSeq" id="WP_132544024.1">
    <property type="nucleotide sequence ID" value="NZ_SLWW01000006.1"/>
</dbReference>
<name>A0A4R2KYB7_9RHOB</name>
<gene>
    <name evidence="3" type="ORF">EV655_106168</name>
</gene>
<comment type="caution">
    <text evidence="3">The sequence shown here is derived from an EMBL/GenBank/DDBJ whole genome shotgun (WGS) entry which is preliminary data.</text>
</comment>
<organism evidence="3 4">
    <name type="scientific">Rhodovulum euryhalinum</name>
    <dbReference type="NCBI Taxonomy" id="35805"/>
    <lineage>
        <taxon>Bacteria</taxon>
        <taxon>Pseudomonadati</taxon>
        <taxon>Pseudomonadota</taxon>
        <taxon>Alphaproteobacteria</taxon>
        <taxon>Rhodobacterales</taxon>
        <taxon>Paracoccaceae</taxon>
        <taxon>Rhodovulum</taxon>
    </lineage>
</organism>
<dbReference type="InterPro" id="IPR022376">
    <property type="entry name" value="PQQ_CXXCW"/>
</dbReference>
<keyword evidence="1" id="KW-0732">Signal</keyword>
<dbReference type="InterPro" id="IPR001763">
    <property type="entry name" value="Rhodanese-like_dom"/>
</dbReference>
<dbReference type="AlphaFoldDB" id="A0A4R2KYB7"/>
<dbReference type="OrthoDB" id="176845at2"/>
<proteinExistence type="predicted"/>
<feature type="domain" description="Rhodanese" evidence="2">
    <location>
        <begin position="89"/>
        <end position="172"/>
    </location>
</feature>
<feature type="signal peptide" evidence="1">
    <location>
        <begin position="1"/>
        <end position="19"/>
    </location>
</feature>
<reference evidence="3 4" key="1">
    <citation type="submission" date="2019-03" db="EMBL/GenBank/DDBJ databases">
        <title>Genomic Encyclopedia of Type Strains, Phase IV (KMG-IV): sequencing the most valuable type-strain genomes for metagenomic binning, comparative biology and taxonomic classification.</title>
        <authorList>
            <person name="Goeker M."/>
        </authorList>
    </citation>
    <scope>NUCLEOTIDE SEQUENCE [LARGE SCALE GENOMIC DNA]</scope>
    <source>
        <strain evidence="3 4">DSM 4868</strain>
    </source>
</reference>
<dbReference type="InterPro" id="IPR036873">
    <property type="entry name" value="Rhodanese-like_dom_sf"/>
</dbReference>
<evidence type="ECO:0000313" key="3">
    <source>
        <dbReference type="EMBL" id="TCO71675.1"/>
    </source>
</evidence>
<dbReference type="Proteomes" id="UP000295142">
    <property type="component" value="Unassembled WGS sequence"/>
</dbReference>
<evidence type="ECO:0000259" key="2">
    <source>
        <dbReference type="PROSITE" id="PS50206"/>
    </source>
</evidence>
<feature type="chain" id="PRO_5020637059" evidence="1">
    <location>
        <begin position="20"/>
        <end position="183"/>
    </location>
</feature>
<evidence type="ECO:0000256" key="1">
    <source>
        <dbReference type="SAM" id="SignalP"/>
    </source>
</evidence>
<evidence type="ECO:0000313" key="4">
    <source>
        <dbReference type="Proteomes" id="UP000295142"/>
    </source>
</evidence>
<sequence>MIRVAVLALALGLPAAALAQVAEPDDFRMDDYRAPVPPTLAGATVVGPEAAHVLWQSGQVAFVDVLPRAPKPPNLPVGTIWRDKPRFSIPGAIWLPNVGYGAIAEVTHAYFRAGLDKATRGDLAHPVLFFCLEDCWMSWNAAKRALDYGYTTVYWFPEGTDGWAFLDYPLTQVEAEPGEPVAQ</sequence>
<protein>
    <submittedName>
        <fullName evidence="3">PQQ-dependent catabolism-associated CXXCW motif protein</fullName>
    </submittedName>
</protein>
<dbReference type="NCBIfam" id="TIGR03865">
    <property type="entry name" value="PQQ_CXXCW"/>
    <property type="match status" value="1"/>
</dbReference>
<dbReference type="PROSITE" id="PS50206">
    <property type="entry name" value="RHODANESE_3"/>
    <property type="match status" value="1"/>
</dbReference>
<dbReference type="CDD" id="cd00158">
    <property type="entry name" value="RHOD"/>
    <property type="match status" value="1"/>
</dbReference>
<dbReference type="SUPFAM" id="SSF52821">
    <property type="entry name" value="Rhodanese/Cell cycle control phosphatase"/>
    <property type="match status" value="1"/>
</dbReference>
<dbReference type="Gene3D" id="3.40.250.10">
    <property type="entry name" value="Rhodanese-like domain"/>
    <property type="match status" value="1"/>
</dbReference>
<dbReference type="EMBL" id="SLWW01000006">
    <property type="protein sequence ID" value="TCO71675.1"/>
    <property type="molecule type" value="Genomic_DNA"/>
</dbReference>
<accession>A0A4R2KYB7</accession>